<accession>A0ABT0Q139</accession>
<organism evidence="7 8">
    <name type="scientific">Ruegeria spongiae</name>
    <dbReference type="NCBI Taxonomy" id="2942209"/>
    <lineage>
        <taxon>Bacteria</taxon>
        <taxon>Pseudomonadati</taxon>
        <taxon>Pseudomonadota</taxon>
        <taxon>Alphaproteobacteria</taxon>
        <taxon>Rhodobacterales</taxon>
        <taxon>Roseobacteraceae</taxon>
        <taxon>Ruegeria</taxon>
    </lineage>
</organism>
<dbReference type="InterPro" id="IPR017871">
    <property type="entry name" value="ABC_transporter-like_CS"/>
</dbReference>
<keyword evidence="4" id="KW-0547">Nucleotide-binding</keyword>
<dbReference type="PANTHER" id="PTHR43790">
    <property type="entry name" value="CARBOHYDRATE TRANSPORT ATP-BINDING PROTEIN MG119-RELATED"/>
    <property type="match status" value="1"/>
</dbReference>
<dbReference type="CDD" id="cd03216">
    <property type="entry name" value="ABC_Carb_Monos_I"/>
    <property type="match status" value="1"/>
</dbReference>
<dbReference type="RefSeq" id="WP_249706953.1">
    <property type="nucleotide sequence ID" value="NZ_JAMFMB010000003.1"/>
</dbReference>
<evidence type="ECO:0000259" key="6">
    <source>
        <dbReference type="PROSITE" id="PS50893"/>
    </source>
</evidence>
<keyword evidence="3" id="KW-0677">Repeat</keyword>
<gene>
    <name evidence="7" type="ORF">M3P21_03820</name>
</gene>
<reference evidence="7" key="1">
    <citation type="submission" date="2022-05" db="EMBL/GenBank/DDBJ databases">
        <authorList>
            <person name="Park J.-S."/>
        </authorList>
    </citation>
    <scope>NUCLEOTIDE SEQUENCE</scope>
    <source>
        <strain evidence="7">2012CJ41-6</strain>
    </source>
</reference>
<dbReference type="InterPro" id="IPR003593">
    <property type="entry name" value="AAA+_ATPase"/>
</dbReference>
<dbReference type="SMART" id="SM00382">
    <property type="entry name" value="AAA"/>
    <property type="match status" value="2"/>
</dbReference>
<dbReference type="Pfam" id="PF00005">
    <property type="entry name" value="ABC_tran"/>
    <property type="match status" value="2"/>
</dbReference>
<evidence type="ECO:0000256" key="5">
    <source>
        <dbReference type="ARBA" id="ARBA00022840"/>
    </source>
</evidence>
<dbReference type="EMBL" id="JAMFMB010000003">
    <property type="protein sequence ID" value="MCL6282649.1"/>
    <property type="molecule type" value="Genomic_DNA"/>
</dbReference>
<dbReference type="PANTHER" id="PTHR43790:SF9">
    <property type="entry name" value="GALACTOFURANOSE TRANSPORTER ATP-BINDING PROTEIN YTFR"/>
    <property type="match status" value="1"/>
</dbReference>
<dbReference type="SUPFAM" id="SSF52540">
    <property type="entry name" value="P-loop containing nucleoside triphosphate hydrolases"/>
    <property type="match status" value="2"/>
</dbReference>
<evidence type="ECO:0000256" key="3">
    <source>
        <dbReference type="ARBA" id="ARBA00022737"/>
    </source>
</evidence>
<dbReference type="Proteomes" id="UP001203880">
    <property type="component" value="Unassembled WGS sequence"/>
</dbReference>
<evidence type="ECO:0000313" key="7">
    <source>
        <dbReference type="EMBL" id="MCL6282649.1"/>
    </source>
</evidence>
<sequence length="506" mass="54783">MSGEIVFEMKAITKVFPGIKALDRVSFTARAGEVHALAGENGAGKSTLMKVLSGVYQAEEGAIFLRGKQVAFYHPLESLAQGVSVIYQEFSLLPDRTVAQNIFLGREPVRRWGFLDAERMRRETQKVLALFGDRHRFGPDTLVGDLDVAQQQMVEIAKALSLNAKVIVMDEPTAALNDTECELLFQLVDDLRGQGRSIVYITHRMREIRRLADRVTVIKDGKVTASFDEVPETSRIIEAMVGRDIGHFYPEPAAKDDIGAAVLTVRGGGNSRLFDIDLDLHAGQITGFAGVQGAGRTALALALFGAEPFETGEVSVEGRRVTLTNPRQAAQAGIAMLPGDRKAEGLVLMQSVRDNGMLSVRAFSRALGHPDKSPIATLDQMDKAFDAFDLRAASYEVEIQSLSGGNQQKAIVARWLSLDPKLLIFVEPTRGIDVNTKAGIYAQMRKLAQNGAAVMAISSDLPEVLGISDRVLVMSDGKIVAEFGHGASEAEVMHAATEAHLGLEAS</sequence>
<name>A0ABT0Q139_9RHOB</name>
<feature type="domain" description="ABC transporter" evidence="6">
    <location>
        <begin position="253"/>
        <end position="501"/>
    </location>
</feature>
<keyword evidence="8" id="KW-1185">Reference proteome</keyword>
<dbReference type="Gene3D" id="3.40.50.300">
    <property type="entry name" value="P-loop containing nucleotide triphosphate hydrolases"/>
    <property type="match status" value="2"/>
</dbReference>
<evidence type="ECO:0000313" key="8">
    <source>
        <dbReference type="Proteomes" id="UP001203880"/>
    </source>
</evidence>
<evidence type="ECO:0000256" key="2">
    <source>
        <dbReference type="ARBA" id="ARBA00022597"/>
    </source>
</evidence>
<feature type="domain" description="ABC transporter" evidence="6">
    <location>
        <begin position="7"/>
        <end position="245"/>
    </location>
</feature>
<dbReference type="InterPro" id="IPR027417">
    <property type="entry name" value="P-loop_NTPase"/>
</dbReference>
<dbReference type="PROSITE" id="PS50893">
    <property type="entry name" value="ABC_TRANSPORTER_2"/>
    <property type="match status" value="2"/>
</dbReference>
<protein>
    <submittedName>
        <fullName evidence="7">Sugar ABC transporter ATP-binding protein</fullName>
    </submittedName>
</protein>
<comment type="caution">
    <text evidence="7">The sequence shown here is derived from an EMBL/GenBank/DDBJ whole genome shotgun (WGS) entry which is preliminary data.</text>
</comment>
<dbReference type="CDD" id="cd03215">
    <property type="entry name" value="ABC_Carb_Monos_II"/>
    <property type="match status" value="1"/>
</dbReference>
<evidence type="ECO:0000256" key="4">
    <source>
        <dbReference type="ARBA" id="ARBA00022741"/>
    </source>
</evidence>
<evidence type="ECO:0000256" key="1">
    <source>
        <dbReference type="ARBA" id="ARBA00022448"/>
    </source>
</evidence>
<proteinExistence type="predicted"/>
<keyword evidence="5 7" id="KW-0067">ATP-binding</keyword>
<keyword evidence="2" id="KW-0762">Sugar transport</keyword>
<dbReference type="InterPro" id="IPR050107">
    <property type="entry name" value="ABC_carbohydrate_import_ATPase"/>
</dbReference>
<dbReference type="PROSITE" id="PS00211">
    <property type="entry name" value="ABC_TRANSPORTER_1"/>
    <property type="match status" value="1"/>
</dbReference>
<dbReference type="InterPro" id="IPR003439">
    <property type="entry name" value="ABC_transporter-like_ATP-bd"/>
</dbReference>
<dbReference type="GO" id="GO:0005524">
    <property type="term" value="F:ATP binding"/>
    <property type="evidence" value="ECO:0007669"/>
    <property type="project" value="UniProtKB-KW"/>
</dbReference>
<keyword evidence="1" id="KW-0813">Transport</keyword>